<dbReference type="SUPFAM" id="SSF46785">
    <property type="entry name" value="Winged helix' DNA-binding domain"/>
    <property type="match status" value="1"/>
</dbReference>
<dbReference type="Proteomes" id="UP001205601">
    <property type="component" value="Unassembled WGS sequence"/>
</dbReference>
<dbReference type="PANTHER" id="PTHR30346:SF0">
    <property type="entry name" value="HCA OPERON TRANSCRIPTIONAL ACTIVATOR HCAR"/>
    <property type="match status" value="1"/>
</dbReference>
<dbReference type="InterPro" id="IPR036390">
    <property type="entry name" value="WH_DNA-bd_sf"/>
</dbReference>
<reference evidence="7" key="1">
    <citation type="submission" date="2023-07" db="EMBL/GenBank/DDBJ databases">
        <title>Defluviimonas sediminis sp. nov., isolated from mangrove sediment.</title>
        <authorList>
            <person name="Liu L."/>
            <person name="Li J."/>
            <person name="Huang Y."/>
            <person name="Pan J."/>
            <person name="Li M."/>
        </authorList>
    </citation>
    <scope>NUCLEOTIDE SEQUENCE [LARGE SCALE GENOMIC DNA]</scope>
    <source>
        <strain evidence="7">FT324</strain>
    </source>
</reference>
<evidence type="ECO:0000256" key="4">
    <source>
        <dbReference type="ARBA" id="ARBA00023163"/>
    </source>
</evidence>
<dbReference type="PROSITE" id="PS50931">
    <property type="entry name" value="HTH_LYSR"/>
    <property type="match status" value="1"/>
</dbReference>
<keyword evidence="2" id="KW-0805">Transcription regulation</keyword>
<protein>
    <submittedName>
        <fullName evidence="6">LysR family transcriptional regulator</fullName>
    </submittedName>
</protein>
<evidence type="ECO:0000256" key="1">
    <source>
        <dbReference type="ARBA" id="ARBA00009437"/>
    </source>
</evidence>
<dbReference type="PRINTS" id="PR00039">
    <property type="entry name" value="HTHLYSR"/>
</dbReference>
<dbReference type="RefSeq" id="WP_261497662.1">
    <property type="nucleotide sequence ID" value="NZ_JAOCQF010000006.1"/>
</dbReference>
<sequence length="317" mass="34620">MPMRFTLRQLEYLIAVGETGSVAAAAEKVNVSSPSISAAIAQLEAEFGHQLFVRKHAQGLALTQTGRLLVAQAHRVLAEARALNRLADEVSGRVQGTLTLGCLLTFAQLMAPQLRRGFESRHPGVRVGQRELDQQEIFAGIRDGTLDLALTYDLDIPRELVFVPLASLPPYAMMAASHPLAGLDHVSPSQLAHYPMVLLDLPHSTDYLLSFFKAEGIRPRIVERTRDMAVLRSLVANDFGYAIANIRPLNENAPDGRPLRFVPLAGSNRPMVMGLLMSEGSETILTVRTFVDHCHECITEDSVPGLRMKPMPGNTGG</sequence>
<evidence type="ECO:0000313" key="6">
    <source>
        <dbReference type="EMBL" id="MCT8331754.1"/>
    </source>
</evidence>
<keyword evidence="3" id="KW-0238">DNA-binding</keyword>
<dbReference type="Gene3D" id="3.40.190.10">
    <property type="entry name" value="Periplasmic binding protein-like II"/>
    <property type="match status" value="2"/>
</dbReference>
<comment type="caution">
    <text evidence="6">The sequence shown here is derived from an EMBL/GenBank/DDBJ whole genome shotgun (WGS) entry which is preliminary data.</text>
</comment>
<dbReference type="InterPro" id="IPR036388">
    <property type="entry name" value="WH-like_DNA-bd_sf"/>
</dbReference>
<keyword evidence="7" id="KW-1185">Reference proteome</keyword>
<evidence type="ECO:0000256" key="3">
    <source>
        <dbReference type="ARBA" id="ARBA00023125"/>
    </source>
</evidence>
<evidence type="ECO:0000313" key="7">
    <source>
        <dbReference type="Proteomes" id="UP001205601"/>
    </source>
</evidence>
<keyword evidence="4" id="KW-0804">Transcription</keyword>
<dbReference type="PANTHER" id="PTHR30346">
    <property type="entry name" value="TRANSCRIPTIONAL DUAL REGULATOR HCAR-RELATED"/>
    <property type="match status" value="1"/>
</dbReference>
<dbReference type="EMBL" id="JAOCQF010000006">
    <property type="protein sequence ID" value="MCT8331754.1"/>
    <property type="molecule type" value="Genomic_DNA"/>
</dbReference>
<proteinExistence type="inferred from homology"/>
<evidence type="ECO:0000256" key="2">
    <source>
        <dbReference type="ARBA" id="ARBA00023015"/>
    </source>
</evidence>
<dbReference type="Pfam" id="PF00126">
    <property type="entry name" value="HTH_1"/>
    <property type="match status" value="1"/>
</dbReference>
<evidence type="ECO:0000259" key="5">
    <source>
        <dbReference type="PROSITE" id="PS50931"/>
    </source>
</evidence>
<dbReference type="SUPFAM" id="SSF53850">
    <property type="entry name" value="Periplasmic binding protein-like II"/>
    <property type="match status" value="1"/>
</dbReference>
<gene>
    <name evidence="6" type="ORF">N5I32_19735</name>
</gene>
<organism evidence="6 7">
    <name type="scientific">Albidovulum sediminis</name>
    <dbReference type="NCBI Taxonomy" id="3066345"/>
    <lineage>
        <taxon>Bacteria</taxon>
        <taxon>Pseudomonadati</taxon>
        <taxon>Pseudomonadota</taxon>
        <taxon>Alphaproteobacteria</taxon>
        <taxon>Rhodobacterales</taxon>
        <taxon>Paracoccaceae</taxon>
        <taxon>Albidovulum</taxon>
    </lineage>
</organism>
<dbReference type="Pfam" id="PF03466">
    <property type="entry name" value="LysR_substrate"/>
    <property type="match status" value="1"/>
</dbReference>
<comment type="similarity">
    <text evidence="1">Belongs to the LysR transcriptional regulatory family.</text>
</comment>
<dbReference type="InterPro" id="IPR005119">
    <property type="entry name" value="LysR_subst-bd"/>
</dbReference>
<accession>A0ABT2NUX9</accession>
<feature type="domain" description="HTH lysR-type" evidence="5">
    <location>
        <begin position="5"/>
        <end position="63"/>
    </location>
</feature>
<name>A0ABT2NUX9_9RHOB</name>
<dbReference type="InterPro" id="IPR000847">
    <property type="entry name" value="LysR_HTH_N"/>
</dbReference>
<dbReference type="Gene3D" id="1.10.10.10">
    <property type="entry name" value="Winged helix-like DNA-binding domain superfamily/Winged helix DNA-binding domain"/>
    <property type="match status" value="1"/>
</dbReference>